<evidence type="ECO:0000256" key="2">
    <source>
        <dbReference type="ARBA" id="ARBA00005042"/>
    </source>
</evidence>
<dbReference type="PANTHER" id="PTHR14269:SF60">
    <property type="entry name" value="CARDIOLIPIN SYNTHASE (CMP-FORMING)"/>
    <property type="match status" value="1"/>
</dbReference>
<dbReference type="InterPro" id="IPR050324">
    <property type="entry name" value="CDP-alcohol_PTase-I"/>
</dbReference>
<comment type="pathway">
    <text evidence="2">Phospholipid metabolism; phosphatidylglycerol biosynthesis; phosphatidylglycerol from CDP-diacylglycerol: step 1/2.</text>
</comment>
<dbReference type="EMBL" id="JAENHM010000073">
    <property type="protein sequence ID" value="MBK1841631.1"/>
    <property type="molecule type" value="Genomic_DNA"/>
</dbReference>
<evidence type="ECO:0000256" key="3">
    <source>
        <dbReference type="ARBA" id="ARBA00010441"/>
    </source>
</evidence>
<feature type="transmembrane region" description="Helical" evidence="16">
    <location>
        <begin position="29"/>
        <end position="48"/>
    </location>
</feature>
<proteinExistence type="inferred from homology"/>
<dbReference type="PIRSF" id="PIRSF000847">
    <property type="entry name" value="Phos_ph_gly_syn"/>
    <property type="match status" value="1"/>
</dbReference>
<comment type="similarity">
    <text evidence="3 15">Belongs to the CDP-alcohol phosphatidyltransferase class-I family.</text>
</comment>
<dbReference type="InterPro" id="IPR000462">
    <property type="entry name" value="CDP-OH_P_trans"/>
</dbReference>
<dbReference type="EC" id="2.7.8.5" evidence="4"/>
<evidence type="ECO:0000256" key="6">
    <source>
        <dbReference type="ARBA" id="ARBA00022516"/>
    </source>
</evidence>
<evidence type="ECO:0000256" key="11">
    <source>
        <dbReference type="ARBA" id="ARBA00023136"/>
    </source>
</evidence>
<evidence type="ECO:0000256" key="1">
    <source>
        <dbReference type="ARBA" id="ARBA00004141"/>
    </source>
</evidence>
<comment type="subcellular location">
    <subcellularLocation>
        <location evidence="1">Membrane</location>
        <topology evidence="1">Multi-pass membrane protein</topology>
    </subcellularLocation>
</comment>
<evidence type="ECO:0000256" key="7">
    <source>
        <dbReference type="ARBA" id="ARBA00022679"/>
    </source>
</evidence>
<keyword evidence="6" id="KW-0444">Lipid biosynthesis</keyword>
<evidence type="ECO:0000256" key="13">
    <source>
        <dbReference type="ARBA" id="ARBA00023264"/>
    </source>
</evidence>
<evidence type="ECO:0000313" key="17">
    <source>
        <dbReference type="EMBL" id="MBK1841631.1"/>
    </source>
</evidence>
<evidence type="ECO:0000256" key="14">
    <source>
        <dbReference type="ARBA" id="ARBA00048586"/>
    </source>
</evidence>
<protein>
    <recommendedName>
        <fullName evidence="5">CDP-diacylglycerol--glycerol-3-phosphate 3-phosphatidyltransferase</fullName>
        <ecNumber evidence="4">2.7.8.5</ecNumber>
    </recommendedName>
</protein>
<dbReference type="RefSeq" id="WP_200198264.1">
    <property type="nucleotide sequence ID" value="NZ_JAENHM010000073.1"/>
</dbReference>
<comment type="caution">
    <text evidence="17">The sequence shown here is derived from an EMBL/GenBank/DDBJ whole genome shotgun (WGS) entry which is preliminary data.</text>
</comment>
<dbReference type="InterPro" id="IPR004570">
    <property type="entry name" value="Phosphatidylglycerol_P_synth"/>
</dbReference>
<organism evidence="17 18">
    <name type="scientific">Azospirillum endophyticum</name>
    <dbReference type="NCBI Taxonomy" id="2800326"/>
    <lineage>
        <taxon>Bacteria</taxon>
        <taxon>Pseudomonadati</taxon>
        <taxon>Pseudomonadota</taxon>
        <taxon>Alphaproteobacteria</taxon>
        <taxon>Rhodospirillales</taxon>
        <taxon>Azospirillaceae</taxon>
        <taxon>Azospirillum</taxon>
    </lineage>
</organism>
<reference evidence="18" key="1">
    <citation type="submission" date="2021-01" db="EMBL/GenBank/DDBJ databases">
        <title>Genome public.</title>
        <authorList>
            <person name="Liu C."/>
            <person name="Sun Q."/>
        </authorList>
    </citation>
    <scope>NUCLEOTIDE SEQUENCE [LARGE SCALE GENOMIC DNA]</scope>
    <source>
        <strain evidence="18">YIM B02556</strain>
    </source>
</reference>
<keyword evidence="13" id="KW-1208">Phospholipid metabolism</keyword>
<evidence type="ECO:0000256" key="16">
    <source>
        <dbReference type="SAM" id="Phobius"/>
    </source>
</evidence>
<feature type="transmembrane region" description="Helical" evidence="16">
    <location>
        <begin position="118"/>
        <end position="140"/>
    </location>
</feature>
<name>A0ABS1FDW9_9PROT</name>
<dbReference type="Proteomes" id="UP000652760">
    <property type="component" value="Unassembled WGS sequence"/>
</dbReference>
<evidence type="ECO:0000313" key="18">
    <source>
        <dbReference type="Proteomes" id="UP000652760"/>
    </source>
</evidence>
<evidence type="ECO:0000256" key="12">
    <source>
        <dbReference type="ARBA" id="ARBA00023209"/>
    </source>
</evidence>
<dbReference type="PANTHER" id="PTHR14269">
    <property type="entry name" value="CDP-DIACYLGLYCEROL--GLYCEROL-3-PHOSPHATE 3-PHOSPHATIDYLTRANSFERASE-RELATED"/>
    <property type="match status" value="1"/>
</dbReference>
<evidence type="ECO:0000256" key="9">
    <source>
        <dbReference type="ARBA" id="ARBA00022989"/>
    </source>
</evidence>
<dbReference type="InterPro" id="IPR048254">
    <property type="entry name" value="CDP_ALCOHOL_P_TRANSF_CS"/>
</dbReference>
<evidence type="ECO:0000256" key="10">
    <source>
        <dbReference type="ARBA" id="ARBA00023098"/>
    </source>
</evidence>
<accession>A0ABS1FDW9</accession>
<dbReference type="PROSITE" id="PS00379">
    <property type="entry name" value="CDP_ALCOHOL_P_TRANSF"/>
    <property type="match status" value="1"/>
</dbReference>
<evidence type="ECO:0000256" key="8">
    <source>
        <dbReference type="ARBA" id="ARBA00022692"/>
    </source>
</evidence>
<sequence length="186" mass="19992">MSVPNIITFLRIVAVPAAMYMILTGKMEWAFALFVAAGLSDALDGAIARMFRARTVLGGYLDPLADKALIVGVYVALAWVGTIPLWLAMMVVFRDIMIIGGVILLFTLKETLAMQPLYISKVNTVVQIALAAAVLAPPALGLPDFHLNGWELVDLLVYACTVTTVLSGVLYARRGALLFNRLGGVP</sequence>
<dbReference type="InterPro" id="IPR043130">
    <property type="entry name" value="CDP-OH_PTrfase_TM_dom"/>
</dbReference>
<evidence type="ECO:0000256" key="15">
    <source>
        <dbReference type="RuleBase" id="RU003750"/>
    </source>
</evidence>
<dbReference type="Gene3D" id="1.20.120.1760">
    <property type="match status" value="1"/>
</dbReference>
<keyword evidence="11 16" id="KW-0472">Membrane</keyword>
<keyword evidence="10" id="KW-0443">Lipid metabolism</keyword>
<keyword evidence="8 16" id="KW-0812">Transmembrane</keyword>
<gene>
    <name evidence="17" type="ORF">JHL17_29950</name>
</gene>
<evidence type="ECO:0000256" key="5">
    <source>
        <dbReference type="ARBA" id="ARBA00014944"/>
    </source>
</evidence>
<comment type="catalytic activity">
    <reaction evidence="14">
        <text>a CDP-1,2-diacyl-sn-glycerol + sn-glycerol 3-phosphate = a 1,2-diacyl-sn-glycero-3-phospho-(1'-sn-glycero-3'-phosphate) + CMP + H(+)</text>
        <dbReference type="Rhea" id="RHEA:12593"/>
        <dbReference type="ChEBI" id="CHEBI:15378"/>
        <dbReference type="ChEBI" id="CHEBI:57597"/>
        <dbReference type="ChEBI" id="CHEBI:58332"/>
        <dbReference type="ChEBI" id="CHEBI:60110"/>
        <dbReference type="ChEBI" id="CHEBI:60377"/>
        <dbReference type="EC" id="2.7.8.5"/>
    </reaction>
</comment>
<feature type="transmembrane region" description="Helical" evidence="16">
    <location>
        <begin position="7"/>
        <end position="23"/>
    </location>
</feature>
<evidence type="ECO:0000256" key="4">
    <source>
        <dbReference type="ARBA" id="ARBA00013170"/>
    </source>
</evidence>
<keyword evidence="7 15" id="KW-0808">Transferase</keyword>
<feature type="transmembrane region" description="Helical" evidence="16">
    <location>
        <begin position="152"/>
        <end position="172"/>
    </location>
</feature>
<feature type="transmembrane region" description="Helical" evidence="16">
    <location>
        <begin position="60"/>
        <end position="80"/>
    </location>
</feature>
<keyword evidence="18" id="KW-1185">Reference proteome</keyword>
<keyword evidence="9 16" id="KW-1133">Transmembrane helix</keyword>
<dbReference type="Pfam" id="PF01066">
    <property type="entry name" value="CDP-OH_P_transf"/>
    <property type="match status" value="1"/>
</dbReference>
<keyword evidence="12" id="KW-0594">Phospholipid biosynthesis</keyword>